<dbReference type="Proteomes" id="UP001151532">
    <property type="component" value="Chromosome 4"/>
</dbReference>
<accession>A0A9Q0WGV4</accession>
<proteinExistence type="predicted"/>
<comment type="caution">
    <text evidence="1">The sequence shown here is derived from an EMBL/GenBank/DDBJ whole genome shotgun (WGS) entry which is preliminary data.</text>
</comment>
<gene>
    <name evidence="1" type="ORF">OIU79_021692</name>
</gene>
<organism evidence="1 2">
    <name type="scientific">Salix purpurea</name>
    <name type="common">Purple osier willow</name>
    <dbReference type="NCBI Taxonomy" id="77065"/>
    <lineage>
        <taxon>Eukaryota</taxon>
        <taxon>Viridiplantae</taxon>
        <taxon>Streptophyta</taxon>
        <taxon>Embryophyta</taxon>
        <taxon>Tracheophyta</taxon>
        <taxon>Spermatophyta</taxon>
        <taxon>Magnoliopsida</taxon>
        <taxon>eudicotyledons</taxon>
        <taxon>Gunneridae</taxon>
        <taxon>Pentapetalae</taxon>
        <taxon>rosids</taxon>
        <taxon>fabids</taxon>
        <taxon>Malpighiales</taxon>
        <taxon>Salicaceae</taxon>
        <taxon>Saliceae</taxon>
        <taxon>Salix</taxon>
    </lineage>
</organism>
<sequence length="46" mass="5160">MKLIQSLNASVNSERQPLVQMSGPQLCSKQVRTLNEIAFQIWALST</sequence>
<dbReference type="EMBL" id="JAPFFK010000004">
    <property type="protein sequence ID" value="KAJ6765548.1"/>
    <property type="molecule type" value="Genomic_DNA"/>
</dbReference>
<feature type="non-terminal residue" evidence="1">
    <location>
        <position position="46"/>
    </location>
</feature>
<reference evidence="1" key="1">
    <citation type="submission" date="2022-11" db="EMBL/GenBank/DDBJ databases">
        <authorList>
            <person name="Hyden B.L."/>
            <person name="Feng K."/>
            <person name="Yates T."/>
            <person name="Jawdy S."/>
            <person name="Smart L.B."/>
            <person name="Muchero W."/>
        </authorList>
    </citation>
    <scope>NUCLEOTIDE SEQUENCE</scope>
    <source>
        <tissue evidence="1">Shoot tip</tissue>
    </source>
</reference>
<keyword evidence="2" id="KW-1185">Reference proteome</keyword>
<name>A0A9Q0WGV4_SALPP</name>
<dbReference type="AlphaFoldDB" id="A0A9Q0WGV4"/>
<reference evidence="1" key="2">
    <citation type="journal article" date="2023" name="Int. J. Mol. Sci.">
        <title>De Novo Assembly and Annotation of 11 Diverse Shrub Willow (Salix) Genomes Reveals Novel Gene Organization in Sex-Linked Regions.</title>
        <authorList>
            <person name="Hyden B."/>
            <person name="Feng K."/>
            <person name="Yates T.B."/>
            <person name="Jawdy S."/>
            <person name="Cereghino C."/>
            <person name="Smart L.B."/>
            <person name="Muchero W."/>
        </authorList>
    </citation>
    <scope>NUCLEOTIDE SEQUENCE</scope>
    <source>
        <tissue evidence="1">Shoot tip</tissue>
    </source>
</reference>
<protein>
    <submittedName>
        <fullName evidence="1">Uncharacterized protein</fullName>
    </submittedName>
</protein>
<evidence type="ECO:0000313" key="2">
    <source>
        <dbReference type="Proteomes" id="UP001151532"/>
    </source>
</evidence>
<evidence type="ECO:0000313" key="1">
    <source>
        <dbReference type="EMBL" id="KAJ6765548.1"/>
    </source>
</evidence>